<dbReference type="HOGENOM" id="CLU_088964_0_1_11"/>
<dbReference type="GO" id="GO:0016652">
    <property type="term" value="F:oxidoreductase activity, acting on NAD(P)H as acceptor"/>
    <property type="evidence" value="ECO:0007669"/>
    <property type="project" value="UniProtKB-UniRule"/>
</dbReference>
<protein>
    <recommendedName>
        <fullName evidence="6">FMN dependent NADH:quinone oxidoreductase</fullName>
        <ecNumber evidence="6">1.6.5.-</ecNumber>
    </recommendedName>
    <alternativeName>
        <fullName evidence="6">Azo-dye reductase</fullName>
    </alternativeName>
    <alternativeName>
        <fullName evidence="6">FMN-dependent NADH-azo compound oxidoreductase</fullName>
    </alternativeName>
    <alternativeName>
        <fullName evidence="6">FMN-dependent NADH-azoreductase</fullName>
        <ecNumber evidence="6">1.7.1.17</ecNumber>
    </alternativeName>
</protein>
<dbReference type="InterPro" id="IPR023048">
    <property type="entry name" value="NADH:quinone_OxRdtase_FMN_depd"/>
</dbReference>
<comment type="catalytic activity">
    <reaction evidence="6">
        <text>2 a quinone + NADH + H(+) = 2 a 1,4-benzosemiquinone + NAD(+)</text>
        <dbReference type="Rhea" id="RHEA:65952"/>
        <dbReference type="ChEBI" id="CHEBI:15378"/>
        <dbReference type="ChEBI" id="CHEBI:57540"/>
        <dbReference type="ChEBI" id="CHEBI:57945"/>
        <dbReference type="ChEBI" id="CHEBI:132124"/>
        <dbReference type="ChEBI" id="CHEBI:134225"/>
    </reaction>
</comment>
<comment type="caution">
    <text evidence="6">Lacks conserved residue(s) required for the propagation of feature annotation.</text>
</comment>
<dbReference type="HAMAP" id="MF_01216">
    <property type="entry name" value="Azoreductase_type1"/>
    <property type="match status" value="1"/>
</dbReference>
<dbReference type="PATRIC" id="fig|1194972.3.peg.1000"/>
<evidence type="ECO:0000256" key="5">
    <source>
        <dbReference type="ARBA" id="ARBA00048542"/>
    </source>
</evidence>
<dbReference type="SUPFAM" id="SSF52218">
    <property type="entry name" value="Flavoproteins"/>
    <property type="match status" value="1"/>
</dbReference>
<evidence type="ECO:0000256" key="6">
    <source>
        <dbReference type="HAMAP-Rule" id="MF_01216"/>
    </source>
</evidence>
<evidence type="ECO:0000256" key="4">
    <source>
        <dbReference type="ARBA" id="ARBA00023027"/>
    </source>
</evidence>
<keyword evidence="3 6" id="KW-0560">Oxidoreductase</keyword>
<evidence type="ECO:0000256" key="2">
    <source>
        <dbReference type="ARBA" id="ARBA00022643"/>
    </source>
</evidence>
<dbReference type="EC" id="1.7.1.17" evidence="6"/>
<reference evidence="8 9" key="1">
    <citation type="journal article" date="2012" name="J. Bacteriol.">
        <title>Complete Genome Sequence of Mycobacterium vaccae Type Strain ATCC 25954.</title>
        <authorList>
            <person name="Ho Y.S."/>
            <person name="Adroub S.A."/>
            <person name="Abadi M."/>
            <person name="Al Alwan B."/>
            <person name="Alkhateeb R."/>
            <person name="Gao G."/>
            <person name="Ragab A."/>
            <person name="Ali S."/>
            <person name="van Soolingen D."/>
            <person name="Bitter W."/>
            <person name="Pain A."/>
            <person name="Abdallah A.M."/>
        </authorList>
    </citation>
    <scope>NUCLEOTIDE SEQUENCE [LARGE SCALE GENOMIC DNA]</scope>
    <source>
        <strain evidence="8 9">ATCC 25954</strain>
    </source>
</reference>
<evidence type="ECO:0000256" key="3">
    <source>
        <dbReference type="ARBA" id="ARBA00023002"/>
    </source>
</evidence>
<dbReference type="Gene3D" id="3.40.50.360">
    <property type="match status" value="1"/>
</dbReference>
<comment type="similarity">
    <text evidence="6">Belongs to the azoreductase type 1 family.</text>
</comment>
<evidence type="ECO:0000313" key="9">
    <source>
        <dbReference type="Proteomes" id="UP000006072"/>
    </source>
</evidence>
<evidence type="ECO:0000313" key="8">
    <source>
        <dbReference type="EMBL" id="EJZ11628.1"/>
    </source>
</evidence>
<dbReference type="RefSeq" id="WP_003930530.1">
    <property type="nucleotide sequence ID" value="NZ_JH814690.1"/>
</dbReference>
<feature type="binding site" evidence="6">
    <location>
        <begin position="16"/>
        <end position="18"/>
    </location>
    <ligand>
        <name>FMN</name>
        <dbReference type="ChEBI" id="CHEBI:58210"/>
    </ligand>
</feature>
<dbReference type="PANTHER" id="PTHR43741">
    <property type="entry name" value="FMN-DEPENDENT NADH-AZOREDUCTASE 1"/>
    <property type="match status" value="1"/>
</dbReference>
<accession>K0V9T1</accession>
<keyword evidence="1 6" id="KW-0285">Flavoprotein</keyword>
<dbReference type="InterPro" id="IPR003680">
    <property type="entry name" value="Flavodoxin_fold"/>
</dbReference>
<feature type="binding site" evidence="6">
    <location>
        <position position="10"/>
    </location>
    <ligand>
        <name>FMN</name>
        <dbReference type="ChEBI" id="CHEBI:58210"/>
    </ligand>
</feature>
<dbReference type="InterPro" id="IPR050104">
    <property type="entry name" value="FMN-dep_NADH:Q_OxRdtase_AzoR1"/>
</dbReference>
<keyword evidence="9" id="KW-1185">Reference proteome</keyword>
<keyword evidence="4 6" id="KW-0520">NAD</keyword>
<comment type="subunit">
    <text evidence="6">Homodimer.</text>
</comment>
<dbReference type="Pfam" id="PF02525">
    <property type="entry name" value="Flavodoxin_2"/>
    <property type="match status" value="1"/>
</dbReference>
<dbReference type="InterPro" id="IPR029039">
    <property type="entry name" value="Flavoprotein-like_sf"/>
</dbReference>
<dbReference type="PANTHER" id="PTHR43741:SF4">
    <property type="entry name" value="FMN-DEPENDENT NADH:QUINONE OXIDOREDUCTASE"/>
    <property type="match status" value="1"/>
</dbReference>
<dbReference type="GO" id="GO:0010181">
    <property type="term" value="F:FMN binding"/>
    <property type="evidence" value="ECO:0007669"/>
    <property type="project" value="UniProtKB-UniRule"/>
</dbReference>
<comment type="caution">
    <text evidence="8">The sequence shown here is derived from an EMBL/GenBank/DDBJ whole genome shotgun (WGS) entry which is preliminary data.</text>
</comment>
<feature type="domain" description="Flavodoxin-like fold" evidence="7">
    <location>
        <begin position="3"/>
        <end position="162"/>
    </location>
</feature>
<comment type="function">
    <text evidence="6">Quinone reductase that provides resistance to thiol-specific stress caused by electrophilic quinones.</text>
</comment>
<dbReference type="GO" id="GO:0016655">
    <property type="term" value="F:oxidoreductase activity, acting on NAD(P)H, quinone or similar compound as acceptor"/>
    <property type="evidence" value="ECO:0007669"/>
    <property type="project" value="InterPro"/>
</dbReference>
<proteinExistence type="inferred from homology"/>
<evidence type="ECO:0000256" key="1">
    <source>
        <dbReference type="ARBA" id="ARBA00022630"/>
    </source>
</evidence>
<sequence>MPHLLHLDSSVQGEQSVSRRLTARAAARWQAAHPGGTVTYRDLAADPLPHLDPRSSAALSAVLVEEINAADTVLLGLPLYNFGPPSTVKAWVDHIVAPGLSIDAATGAGLLGGTELVAIETRGGGYGPGTPREGWDHAQTWLTHGVSLTGLSPRFIVVELTMADTKPAMAELKPLAAQSLADGQVAIDRLWAVGENAA</sequence>
<comment type="catalytic activity">
    <reaction evidence="5">
        <text>N,N-dimethyl-1,4-phenylenediamine + anthranilate + 2 NAD(+) = 2-(4-dimethylaminophenyl)diazenylbenzoate + 2 NADH + 2 H(+)</text>
        <dbReference type="Rhea" id="RHEA:55872"/>
        <dbReference type="ChEBI" id="CHEBI:15378"/>
        <dbReference type="ChEBI" id="CHEBI:15783"/>
        <dbReference type="ChEBI" id="CHEBI:16567"/>
        <dbReference type="ChEBI" id="CHEBI:57540"/>
        <dbReference type="ChEBI" id="CHEBI:57945"/>
        <dbReference type="ChEBI" id="CHEBI:71579"/>
        <dbReference type="EC" id="1.7.1.17"/>
    </reaction>
    <physiologicalReaction direction="right-to-left" evidence="5">
        <dbReference type="Rhea" id="RHEA:55874"/>
    </physiologicalReaction>
</comment>
<dbReference type="eggNOG" id="COG1182">
    <property type="taxonomic scope" value="Bacteria"/>
</dbReference>
<dbReference type="Proteomes" id="UP000006072">
    <property type="component" value="Unassembled WGS sequence"/>
</dbReference>
<dbReference type="AlphaFoldDB" id="K0V9T1"/>
<dbReference type="EC" id="1.6.5.-" evidence="6"/>
<feature type="binding site" evidence="6">
    <location>
        <begin position="121"/>
        <end position="124"/>
    </location>
    <ligand>
        <name>FMN</name>
        <dbReference type="ChEBI" id="CHEBI:58210"/>
    </ligand>
</feature>
<dbReference type="EMBL" id="ALQA01000007">
    <property type="protein sequence ID" value="EJZ11628.1"/>
    <property type="molecule type" value="Genomic_DNA"/>
</dbReference>
<name>K0V9T1_MYCVA</name>
<keyword evidence="2 6" id="KW-0288">FMN</keyword>
<organism evidence="8 9">
    <name type="scientific">Mycolicibacterium vaccae ATCC 25954</name>
    <dbReference type="NCBI Taxonomy" id="1194972"/>
    <lineage>
        <taxon>Bacteria</taxon>
        <taxon>Bacillati</taxon>
        <taxon>Actinomycetota</taxon>
        <taxon>Actinomycetes</taxon>
        <taxon>Mycobacteriales</taxon>
        <taxon>Mycobacteriaceae</taxon>
        <taxon>Mycolicibacterium</taxon>
    </lineage>
</organism>
<comment type="function">
    <text evidence="6">Also exhibits azoreductase activity. Catalyzes the reductive cleavage of the azo bond in aromatic azo compounds to the corresponding amines.</text>
</comment>
<evidence type="ECO:0000259" key="7">
    <source>
        <dbReference type="Pfam" id="PF02525"/>
    </source>
</evidence>
<gene>
    <name evidence="6" type="primary">azoR</name>
    <name evidence="8" type="ORF">MVAC_04947</name>
</gene>
<dbReference type="GO" id="GO:0009055">
    <property type="term" value="F:electron transfer activity"/>
    <property type="evidence" value="ECO:0007669"/>
    <property type="project" value="UniProtKB-UniRule"/>
</dbReference>
<comment type="cofactor">
    <cofactor evidence="6">
        <name>FMN</name>
        <dbReference type="ChEBI" id="CHEBI:58210"/>
    </cofactor>
    <text evidence="6">Binds 1 FMN per subunit.</text>
</comment>